<protein>
    <submittedName>
        <fullName evidence="3">PQQ-like beta-propeller repeat protein</fullName>
    </submittedName>
</protein>
<gene>
    <name evidence="3" type="ORF">OG994_16815</name>
</gene>
<dbReference type="InterPro" id="IPR015943">
    <property type="entry name" value="WD40/YVTN_repeat-like_dom_sf"/>
</dbReference>
<dbReference type="SUPFAM" id="SSF50998">
    <property type="entry name" value="Quinoprotein alcohol dehydrogenase-like"/>
    <property type="match status" value="1"/>
</dbReference>
<organism evidence="3 4">
    <name type="scientific">Micromonospora globbae</name>
    <dbReference type="NCBI Taxonomy" id="1894969"/>
    <lineage>
        <taxon>Bacteria</taxon>
        <taxon>Bacillati</taxon>
        <taxon>Actinomycetota</taxon>
        <taxon>Actinomycetes</taxon>
        <taxon>Micromonosporales</taxon>
        <taxon>Micromonosporaceae</taxon>
        <taxon>Micromonospora</taxon>
    </lineage>
</organism>
<keyword evidence="4" id="KW-1185">Reference proteome</keyword>
<dbReference type="RefSeq" id="WP_328850281.1">
    <property type="nucleotide sequence ID" value="NZ_CP108084.1"/>
</dbReference>
<sequence>MMVIDLGEVRDGPLPDEPPPRSRTRPARRPLWTALVALVVAAGLAADGPAPARIASVLPGSPTGQVFFADDLILVVSPVSGPGSPREVVAYPLPEHPTGAAQRPEPRWRTPLPITGDPWRAQTSHGSILFTSSSDDHPIGETTMLDARTGRLGWQLPGAGEVDGAGRLLLADSPYLPDRTVRAVDVVSGRTVWSAPAPDKGVLHHRRPGAVDQVVLAGPDGGVEVRDAATGEVRHRADLGPLDVDAPLQVIGDLLVHVDRRAATMTARDLDGLGRRWSVPLPWAVSYVDDCGALVCAVPESGGGLQAFDATTGALRWTSAESETLVTRWWGGPHRADRLLVLSRRAGPTTFAVLDAATGRQLAQLDAGQLVPPADPGGPFFGLRRTADDRLVVVELDLAVARTRTVDVIPGAAGDCLTGPDLTLVCRRPDRSSFGVWRLPA</sequence>
<dbReference type="InterPro" id="IPR002372">
    <property type="entry name" value="PQQ_rpt_dom"/>
</dbReference>
<reference evidence="3" key="1">
    <citation type="submission" date="2022-10" db="EMBL/GenBank/DDBJ databases">
        <title>The complete genomes of actinobacterial strains from the NBC collection.</title>
        <authorList>
            <person name="Joergensen T.S."/>
            <person name="Alvarez Arevalo M."/>
            <person name="Sterndorff E.B."/>
            <person name="Faurdal D."/>
            <person name="Vuksanovic O."/>
            <person name="Mourched A.-S."/>
            <person name="Charusanti P."/>
            <person name="Shaw S."/>
            <person name="Blin K."/>
            <person name="Weber T."/>
        </authorList>
    </citation>
    <scope>NUCLEOTIDE SEQUENCE</scope>
    <source>
        <strain evidence="3">NBC_00256</strain>
    </source>
</reference>
<dbReference type="EMBL" id="CP108084">
    <property type="protein sequence ID" value="WUP47313.1"/>
    <property type="molecule type" value="Genomic_DNA"/>
</dbReference>
<dbReference type="Gene3D" id="2.130.10.10">
    <property type="entry name" value="YVTN repeat-like/Quinoprotein amine dehydrogenase"/>
    <property type="match status" value="1"/>
</dbReference>
<evidence type="ECO:0000256" key="1">
    <source>
        <dbReference type="SAM" id="MobiDB-lite"/>
    </source>
</evidence>
<evidence type="ECO:0000313" key="3">
    <source>
        <dbReference type="EMBL" id="WUP47313.1"/>
    </source>
</evidence>
<dbReference type="InterPro" id="IPR011047">
    <property type="entry name" value="Quinoprotein_ADH-like_sf"/>
</dbReference>
<evidence type="ECO:0000313" key="4">
    <source>
        <dbReference type="Proteomes" id="UP001432190"/>
    </source>
</evidence>
<feature type="region of interest" description="Disordered" evidence="1">
    <location>
        <begin position="1"/>
        <end position="27"/>
    </location>
</feature>
<dbReference type="Proteomes" id="UP001432190">
    <property type="component" value="Chromosome"/>
</dbReference>
<dbReference type="Pfam" id="PF13360">
    <property type="entry name" value="PQQ_2"/>
    <property type="match status" value="1"/>
</dbReference>
<proteinExistence type="predicted"/>
<name>A0ABZ1S0S2_9ACTN</name>
<feature type="domain" description="Pyrrolo-quinoline quinone repeat" evidence="2">
    <location>
        <begin position="107"/>
        <end position="239"/>
    </location>
</feature>
<evidence type="ECO:0000259" key="2">
    <source>
        <dbReference type="Pfam" id="PF13360"/>
    </source>
</evidence>
<accession>A0ABZ1S0S2</accession>